<dbReference type="InterPro" id="IPR047115">
    <property type="entry name" value="ARSB"/>
</dbReference>
<accession>A0ABM0N0W3</accession>
<sequence length="131" mass="14665">MGEDAGGHYDGWYKPDDINQDRGNTIYWYSSSKLRVDCGPKPENASENCKPKDNVCLYDIAEDPCEYINIADKHPDIVQHMLKVLSQYNVTAVAPMNPGFDPAANPANHNGAWVPWVNSSSPEDIRKYGLH</sequence>
<dbReference type="InterPro" id="IPR017850">
    <property type="entry name" value="Alkaline_phosphatase_core_sf"/>
</dbReference>
<dbReference type="Gene3D" id="3.30.1120.10">
    <property type="match status" value="1"/>
</dbReference>
<gene>
    <name evidence="5" type="primary">LOC102803798</name>
</gene>
<proteinExistence type="predicted"/>
<evidence type="ECO:0000313" key="5">
    <source>
        <dbReference type="RefSeq" id="XP_006825904.1"/>
    </source>
</evidence>
<evidence type="ECO:0000313" key="4">
    <source>
        <dbReference type="Proteomes" id="UP000694865"/>
    </source>
</evidence>
<organism evidence="4 5">
    <name type="scientific">Saccoglossus kowalevskii</name>
    <name type="common">Acorn worm</name>
    <dbReference type="NCBI Taxonomy" id="10224"/>
    <lineage>
        <taxon>Eukaryota</taxon>
        <taxon>Metazoa</taxon>
        <taxon>Hemichordata</taxon>
        <taxon>Enteropneusta</taxon>
        <taxon>Harrimaniidae</taxon>
        <taxon>Saccoglossus</taxon>
    </lineage>
</organism>
<dbReference type="SUPFAM" id="SSF53649">
    <property type="entry name" value="Alkaline phosphatase-like"/>
    <property type="match status" value="1"/>
</dbReference>
<dbReference type="RefSeq" id="XP_006825904.1">
    <property type="nucleotide sequence ID" value="XM_006825841.1"/>
</dbReference>
<keyword evidence="4" id="KW-1185">Reference proteome</keyword>
<dbReference type="GeneID" id="102803798"/>
<name>A0ABM0N0W3_SACKO</name>
<evidence type="ECO:0000256" key="3">
    <source>
        <dbReference type="ARBA" id="ARBA00023180"/>
    </source>
</evidence>
<evidence type="ECO:0000256" key="1">
    <source>
        <dbReference type="ARBA" id="ARBA00022723"/>
    </source>
</evidence>
<dbReference type="PANTHER" id="PTHR10342">
    <property type="entry name" value="ARYLSULFATASE"/>
    <property type="match status" value="1"/>
</dbReference>
<reference evidence="5" key="1">
    <citation type="submission" date="2025-08" db="UniProtKB">
        <authorList>
            <consortium name="RefSeq"/>
        </authorList>
    </citation>
    <scope>IDENTIFICATION</scope>
    <source>
        <tissue evidence="5">Testes</tissue>
    </source>
</reference>
<dbReference type="Proteomes" id="UP000694865">
    <property type="component" value="Unplaced"/>
</dbReference>
<protein>
    <submittedName>
        <fullName evidence="5">Arylsulfatase I-like</fullName>
    </submittedName>
</protein>
<keyword evidence="2" id="KW-0106">Calcium</keyword>
<keyword evidence="1" id="KW-0479">Metal-binding</keyword>
<keyword evidence="3" id="KW-0325">Glycoprotein</keyword>
<dbReference type="PANTHER" id="PTHR10342:SF274">
    <property type="entry name" value="ARYLSULFATASE B"/>
    <property type="match status" value="1"/>
</dbReference>
<evidence type="ECO:0000256" key="2">
    <source>
        <dbReference type="ARBA" id="ARBA00022837"/>
    </source>
</evidence>